<proteinExistence type="predicted"/>
<feature type="region of interest" description="Disordered" evidence="5">
    <location>
        <begin position="111"/>
        <end position="153"/>
    </location>
</feature>
<dbReference type="GO" id="GO:0008270">
    <property type="term" value="F:zinc ion binding"/>
    <property type="evidence" value="ECO:0007669"/>
    <property type="project" value="UniProtKB-KW"/>
</dbReference>
<dbReference type="CDD" id="cd00202">
    <property type="entry name" value="ZnF_GATA"/>
    <property type="match status" value="1"/>
</dbReference>
<dbReference type="Proteomes" id="UP000242875">
    <property type="component" value="Unassembled WGS sequence"/>
</dbReference>
<dbReference type="InterPro" id="IPR000679">
    <property type="entry name" value="Znf_GATA"/>
</dbReference>
<keyword evidence="8" id="KW-1185">Reference proteome</keyword>
<feature type="region of interest" description="Disordered" evidence="5">
    <location>
        <begin position="584"/>
        <end position="671"/>
    </location>
</feature>
<comment type="caution">
    <text evidence="7">The sequence shown here is derived from an EMBL/GenBank/DDBJ whole genome shotgun (WGS) entry which is preliminary data.</text>
</comment>
<evidence type="ECO:0000259" key="6">
    <source>
        <dbReference type="PROSITE" id="PS50114"/>
    </source>
</evidence>
<evidence type="ECO:0000256" key="4">
    <source>
        <dbReference type="PROSITE-ProRule" id="PRU00094"/>
    </source>
</evidence>
<accession>A0A261Y2Y6</accession>
<dbReference type="GO" id="GO:0043565">
    <property type="term" value="F:sequence-specific DNA binding"/>
    <property type="evidence" value="ECO:0007669"/>
    <property type="project" value="InterPro"/>
</dbReference>
<evidence type="ECO:0000256" key="2">
    <source>
        <dbReference type="ARBA" id="ARBA00022771"/>
    </source>
</evidence>
<evidence type="ECO:0000256" key="1">
    <source>
        <dbReference type="ARBA" id="ARBA00022723"/>
    </source>
</evidence>
<keyword evidence="2 4" id="KW-0863">Zinc-finger</keyword>
<dbReference type="PANTHER" id="PTHR45658:SF18">
    <property type="entry name" value="PROTEIN GAT2"/>
    <property type="match status" value="1"/>
</dbReference>
<evidence type="ECO:0000256" key="3">
    <source>
        <dbReference type="ARBA" id="ARBA00022833"/>
    </source>
</evidence>
<feature type="region of interest" description="Disordered" evidence="5">
    <location>
        <begin position="427"/>
        <end position="470"/>
    </location>
</feature>
<dbReference type="GO" id="GO:0006355">
    <property type="term" value="P:regulation of DNA-templated transcription"/>
    <property type="evidence" value="ECO:0007669"/>
    <property type="project" value="InterPro"/>
</dbReference>
<feature type="region of interest" description="Disordered" evidence="5">
    <location>
        <begin position="278"/>
        <end position="297"/>
    </location>
</feature>
<organism evidence="7 8">
    <name type="scientific">Bifiguratus adelaidae</name>
    <dbReference type="NCBI Taxonomy" id="1938954"/>
    <lineage>
        <taxon>Eukaryota</taxon>
        <taxon>Fungi</taxon>
        <taxon>Fungi incertae sedis</taxon>
        <taxon>Mucoromycota</taxon>
        <taxon>Mucoromycotina</taxon>
        <taxon>Endogonomycetes</taxon>
        <taxon>Endogonales</taxon>
        <taxon>Endogonales incertae sedis</taxon>
        <taxon>Bifiguratus</taxon>
    </lineage>
</organism>
<feature type="compositionally biased region" description="Polar residues" evidence="5">
    <location>
        <begin position="648"/>
        <end position="664"/>
    </location>
</feature>
<dbReference type="InterPro" id="IPR013088">
    <property type="entry name" value="Znf_NHR/GATA"/>
</dbReference>
<evidence type="ECO:0000256" key="5">
    <source>
        <dbReference type="SAM" id="MobiDB-lite"/>
    </source>
</evidence>
<dbReference type="SUPFAM" id="SSF57716">
    <property type="entry name" value="Glucocorticoid receptor-like (DNA-binding domain)"/>
    <property type="match status" value="1"/>
</dbReference>
<protein>
    <recommendedName>
        <fullName evidence="6">GATA-type domain-containing protein</fullName>
    </recommendedName>
</protein>
<evidence type="ECO:0000313" key="8">
    <source>
        <dbReference type="Proteomes" id="UP000242875"/>
    </source>
</evidence>
<dbReference type="PROSITE" id="PS50114">
    <property type="entry name" value="GATA_ZN_FINGER_2"/>
    <property type="match status" value="1"/>
</dbReference>
<evidence type="ECO:0000313" key="7">
    <source>
        <dbReference type="EMBL" id="OZJ04987.1"/>
    </source>
</evidence>
<dbReference type="InterPro" id="IPR051140">
    <property type="entry name" value="GATA_TF"/>
</dbReference>
<dbReference type="OrthoDB" id="2162994at2759"/>
<keyword evidence="3" id="KW-0862">Zinc</keyword>
<feature type="domain" description="GATA-type" evidence="6">
    <location>
        <begin position="473"/>
        <end position="526"/>
    </location>
</feature>
<reference evidence="7 8" key="1">
    <citation type="journal article" date="2017" name="Mycologia">
        <title>Bifiguratus adelaidae, gen. et sp. nov., a new member of Mucoromycotina in endophytic and soil-dwelling habitats.</title>
        <authorList>
            <person name="Torres-Cruz T.J."/>
            <person name="Billingsley Tobias T.L."/>
            <person name="Almatruk M."/>
            <person name="Hesse C."/>
            <person name="Kuske C.R."/>
            <person name="Desiro A."/>
            <person name="Benucci G.M."/>
            <person name="Bonito G."/>
            <person name="Stajich J.E."/>
            <person name="Dunlap C."/>
            <person name="Arnold A.E."/>
            <person name="Porras-Alfaro A."/>
        </authorList>
    </citation>
    <scope>NUCLEOTIDE SEQUENCE [LARGE SCALE GENOMIC DNA]</scope>
    <source>
        <strain evidence="7 8">AZ0501</strain>
    </source>
</reference>
<dbReference type="Gene3D" id="3.30.50.10">
    <property type="entry name" value="Erythroid Transcription Factor GATA-1, subunit A"/>
    <property type="match status" value="1"/>
</dbReference>
<dbReference type="EMBL" id="MVBO01000025">
    <property type="protein sequence ID" value="OZJ04987.1"/>
    <property type="molecule type" value="Genomic_DNA"/>
</dbReference>
<name>A0A261Y2Y6_9FUNG</name>
<gene>
    <name evidence="7" type="ORF">BZG36_01774</name>
</gene>
<keyword evidence="1" id="KW-0479">Metal-binding</keyword>
<feature type="region of interest" description="Disordered" evidence="5">
    <location>
        <begin position="173"/>
        <end position="204"/>
    </location>
</feature>
<dbReference type="PANTHER" id="PTHR45658">
    <property type="entry name" value="GATA TRANSCRIPTION FACTOR"/>
    <property type="match status" value="1"/>
</dbReference>
<feature type="compositionally biased region" description="Polar residues" evidence="5">
    <location>
        <begin position="122"/>
        <end position="135"/>
    </location>
</feature>
<feature type="region of interest" description="Disordered" evidence="5">
    <location>
        <begin position="518"/>
        <end position="547"/>
    </location>
</feature>
<dbReference type="Pfam" id="PF00320">
    <property type="entry name" value="GATA"/>
    <property type="match status" value="1"/>
</dbReference>
<feature type="compositionally biased region" description="Basic residues" evidence="5">
    <location>
        <begin position="630"/>
        <end position="641"/>
    </location>
</feature>
<sequence length="789" mass="86769">MTATTVAANKKKQENGGVRNVALPTVESEKEANDGEKSIATSGVLLLSLLQSRQNYLSRIFPSYIEDPVQQPKRVSTSRRKWPNMKYLGHGTVHLGPHIFLDTTFYEARRQEMKSQPPPNVVNDSQAEISNSESTARPAPGPDVGAPSSDTGTGPLKTVFKFVTGEDLKAAVEKSSNAATSKEKLISSASSVEKHTVPSDANVNRDAFNSNANQTLQSQEESPAAEVVDIVFEFKENPGERFVLPRKAIFDAVTFVPPLEILLSFHLPLEPYTLPSFLSSPQAKSEHRKSSKTIQNQPSYATTMRISGISDVLFAGICRHIGSVGGRQQHYEMTTEKMRRIPSRQYLRYKLSDTVGNDTYEEIALSTFFAANQPYQRSRTSTSRMARVRTLSVHDLEGSPAKRARIKSDRRSDFTIQRAARPAIPENPYAITYQPRKPPVRRSPIPLPTLKARSSPRPPISRQSTPADSGGIKKCGYCGTRSTPMWRRGPHGAGTLCNACGVKWKQGKILRGVEITYDQDSGNEGRGSTPFSDDGGLTPSPSSSTPIKQVNLEIVVPPVPSEATDSIGDKAPEKREKLMQVAIEHVEIPQATRTKSRSRSGNGKSANEIARNGFTKIVSVDSGSDSPVTKPRKAANTKQTKKQNITTSAPVQANRSIPPSSPDANPTAIPLPTLSVEFPQIDTKFIHPQCGVTLFGTQLQIRLQKEGHDKTAFVVAKQVIQQVSFEVVKEEDDREVLIASMHINLHVNRFDENLLHPGLGRSLVRIRFLEKLDQQGDGVVKRILERVLA</sequence>
<dbReference type="AlphaFoldDB" id="A0A261Y2Y6"/>
<dbReference type="SMART" id="SM00401">
    <property type="entry name" value="ZnF_GATA"/>
    <property type="match status" value="1"/>
</dbReference>